<keyword evidence="7 11" id="KW-0472">Membrane</keyword>
<keyword evidence="5" id="KW-0552">Olfaction</keyword>
<dbReference type="InterPro" id="IPR004117">
    <property type="entry name" value="7tm6_olfct_rcpt"/>
</dbReference>
<feature type="transmembrane region" description="Helical" evidence="11">
    <location>
        <begin position="266"/>
        <end position="287"/>
    </location>
</feature>
<evidence type="ECO:0000256" key="8">
    <source>
        <dbReference type="ARBA" id="ARBA00023170"/>
    </source>
</evidence>
<dbReference type="GO" id="GO:0005886">
    <property type="term" value="C:plasma membrane"/>
    <property type="evidence" value="ECO:0007669"/>
    <property type="project" value="UniProtKB-SubCell"/>
</dbReference>
<organism evidence="12 14">
    <name type="scientific">Tenebrio molitor</name>
    <name type="common">Yellow mealworm beetle</name>
    <dbReference type="NCBI Taxonomy" id="7067"/>
    <lineage>
        <taxon>Eukaryota</taxon>
        <taxon>Metazoa</taxon>
        <taxon>Ecdysozoa</taxon>
        <taxon>Arthropoda</taxon>
        <taxon>Hexapoda</taxon>
        <taxon>Insecta</taxon>
        <taxon>Pterygota</taxon>
        <taxon>Neoptera</taxon>
        <taxon>Endopterygota</taxon>
        <taxon>Coleoptera</taxon>
        <taxon>Polyphaga</taxon>
        <taxon>Cucujiformia</taxon>
        <taxon>Tenebrionidae</taxon>
        <taxon>Tenebrio</taxon>
    </lineage>
</organism>
<evidence type="ECO:0000256" key="10">
    <source>
        <dbReference type="SAM" id="MobiDB-lite"/>
    </source>
</evidence>
<evidence type="ECO:0000256" key="2">
    <source>
        <dbReference type="ARBA" id="ARBA00022475"/>
    </source>
</evidence>
<dbReference type="PANTHER" id="PTHR21137:SF35">
    <property type="entry name" value="ODORANT RECEPTOR 19A-RELATED"/>
    <property type="match status" value="1"/>
</dbReference>
<feature type="region of interest" description="Disordered" evidence="10">
    <location>
        <begin position="373"/>
        <end position="428"/>
    </location>
</feature>
<dbReference type="GO" id="GO:0005549">
    <property type="term" value="F:odorant binding"/>
    <property type="evidence" value="ECO:0007669"/>
    <property type="project" value="InterPro"/>
</dbReference>
<evidence type="ECO:0000313" key="14">
    <source>
        <dbReference type="Proteomes" id="UP000719412"/>
    </source>
</evidence>
<dbReference type="AlphaFoldDB" id="A0A8J6H520"/>
<comment type="caution">
    <text evidence="12">The sequence shown here is derived from an EMBL/GenBank/DDBJ whole genome shotgun (WGS) entry which is preliminary data.</text>
</comment>
<dbReference type="GO" id="GO:0007165">
    <property type="term" value="P:signal transduction"/>
    <property type="evidence" value="ECO:0007669"/>
    <property type="project" value="UniProtKB-KW"/>
</dbReference>
<evidence type="ECO:0008006" key="15">
    <source>
        <dbReference type="Google" id="ProtNLM"/>
    </source>
</evidence>
<dbReference type="Proteomes" id="UP000719412">
    <property type="component" value="Unassembled WGS sequence"/>
</dbReference>
<feature type="compositionally biased region" description="Basic and acidic residues" evidence="10">
    <location>
        <begin position="376"/>
        <end position="390"/>
    </location>
</feature>
<dbReference type="GO" id="GO:0004984">
    <property type="term" value="F:olfactory receptor activity"/>
    <property type="evidence" value="ECO:0007669"/>
    <property type="project" value="InterPro"/>
</dbReference>
<keyword evidence="3" id="KW-0716">Sensory transduction</keyword>
<feature type="transmembrane region" description="Helical" evidence="11">
    <location>
        <begin position="444"/>
        <end position="464"/>
    </location>
</feature>
<evidence type="ECO:0000313" key="12">
    <source>
        <dbReference type="EMBL" id="KAH0808228.1"/>
    </source>
</evidence>
<evidence type="ECO:0000313" key="13">
    <source>
        <dbReference type="EMBL" id="KAH0808232.1"/>
    </source>
</evidence>
<name>A0A8J6H520_TENMO</name>
<dbReference type="EMBL" id="JABDTM020028996">
    <property type="protein sequence ID" value="KAH0808232.1"/>
    <property type="molecule type" value="Genomic_DNA"/>
</dbReference>
<sequence length="637" mass="73125">MKIFQNTQRFDWKSTIKLNLVMMRIVGLWPRGESYRFDFYTVYALLSVNVFITGQVIFHTVDVFMVGRDLKNIIGALYMSLTETLLMVKLFSFIKNSRKLKELMRTLDCDAFQPKSAEQTRLVEPELHFWKRVHRAFALLVGNTVFLFISLPILSRSTKQHRLPVEAWYPFDTTKSPFYELTYFYQFLSILFRGLSSVSMDTFIAALNTYIGAQCTILCDDLKNLRDSSDVSFNRKLVECIKHHKLIVSFARDCNKFYNGIVLGQFFSTSIALGLAMFLLSLVAPLSSESNTLLFYLGATTSEIFLYCWFGNEVDIKSSQIPYSAFESDWTGIPIEAKKNLLIFIMRSQKPIKMSAINLFSLSLSTFTTPSVAKQKRLEPRADQKRDHFDNPPSHYQSPPVGATAHASPPRQLTRARENQTRTRPAILPHNGDRKWNYIEWSMLALWRSFIVMVGLGGTMGLYMQESGSAYAHVAHHDVIPEQRIASPSRVTRHASRSEDGRAAQDDDVLPAPPLRRNSKDKHLHNRERRRLKRRRILTKLLSSCLLRFQARATRPTIVADPTPRMTPMSFLLVSSVVAYLDDDLHDRPDVCAENPARATPLPIPETYKENELTPAVNSRRMRPPTVHLFTHLWHST</sequence>
<evidence type="ECO:0000256" key="7">
    <source>
        <dbReference type="ARBA" id="ARBA00023136"/>
    </source>
</evidence>
<keyword evidence="8" id="KW-0675">Receptor</keyword>
<dbReference type="Pfam" id="PF02949">
    <property type="entry name" value="7tm_6"/>
    <property type="match status" value="1"/>
</dbReference>
<comment type="subcellular location">
    <subcellularLocation>
        <location evidence="1">Cell membrane</location>
        <topology evidence="1">Multi-pass membrane protein</topology>
    </subcellularLocation>
</comment>
<evidence type="ECO:0000256" key="4">
    <source>
        <dbReference type="ARBA" id="ARBA00022692"/>
    </source>
</evidence>
<evidence type="ECO:0000256" key="5">
    <source>
        <dbReference type="ARBA" id="ARBA00022725"/>
    </source>
</evidence>
<feature type="region of interest" description="Disordered" evidence="10">
    <location>
        <begin position="484"/>
        <end position="530"/>
    </location>
</feature>
<feature type="transmembrane region" description="Helical" evidence="11">
    <location>
        <begin position="183"/>
        <end position="207"/>
    </location>
</feature>
<keyword evidence="9" id="KW-0807">Transducer</keyword>
<accession>A0A8J6H520</accession>
<evidence type="ECO:0000256" key="3">
    <source>
        <dbReference type="ARBA" id="ARBA00022606"/>
    </source>
</evidence>
<keyword evidence="6 11" id="KW-1133">Transmembrane helix</keyword>
<keyword evidence="14" id="KW-1185">Reference proteome</keyword>
<feature type="transmembrane region" description="Helical" evidence="11">
    <location>
        <begin position="136"/>
        <end position="154"/>
    </location>
</feature>
<feature type="compositionally biased region" description="Basic and acidic residues" evidence="10">
    <location>
        <begin position="496"/>
        <end position="505"/>
    </location>
</feature>
<evidence type="ECO:0000256" key="6">
    <source>
        <dbReference type="ARBA" id="ARBA00022989"/>
    </source>
</evidence>
<gene>
    <name evidence="13" type="ORF">GEV33_014560</name>
    <name evidence="12" type="ORF">GEV33_014562</name>
</gene>
<feature type="transmembrane region" description="Helical" evidence="11">
    <location>
        <begin position="40"/>
        <end position="61"/>
    </location>
</feature>
<dbReference type="EMBL" id="JABDTM020028998">
    <property type="protein sequence ID" value="KAH0808228.1"/>
    <property type="molecule type" value="Genomic_DNA"/>
</dbReference>
<protein>
    <recommendedName>
        <fullName evidence="15">Odorant receptor</fullName>
    </recommendedName>
</protein>
<proteinExistence type="predicted"/>
<feature type="transmembrane region" description="Helical" evidence="11">
    <location>
        <begin position="73"/>
        <end position="94"/>
    </location>
</feature>
<feature type="compositionally biased region" description="Basic residues" evidence="10">
    <location>
        <begin position="517"/>
        <end position="530"/>
    </location>
</feature>
<evidence type="ECO:0000256" key="11">
    <source>
        <dbReference type="SAM" id="Phobius"/>
    </source>
</evidence>
<evidence type="ECO:0000256" key="1">
    <source>
        <dbReference type="ARBA" id="ARBA00004651"/>
    </source>
</evidence>
<feature type="transmembrane region" description="Helical" evidence="11">
    <location>
        <begin position="293"/>
        <end position="310"/>
    </location>
</feature>
<dbReference type="PANTHER" id="PTHR21137">
    <property type="entry name" value="ODORANT RECEPTOR"/>
    <property type="match status" value="1"/>
</dbReference>
<reference evidence="12" key="2">
    <citation type="submission" date="2021-08" db="EMBL/GenBank/DDBJ databases">
        <authorList>
            <person name="Eriksson T."/>
        </authorList>
    </citation>
    <scope>NUCLEOTIDE SEQUENCE</scope>
    <source>
        <strain evidence="12">Stoneville</strain>
        <tissue evidence="12">Whole head</tissue>
    </source>
</reference>
<keyword evidence="2" id="KW-1003">Cell membrane</keyword>
<evidence type="ECO:0000256" key="9">
    <source>
        <dbReference type="ARBA" id="ARBA00023224"/>
    </source>
</evidence>
<reference evidence="12" key="1">
    <citation type="journal article" date="2020" name="J Insects Food Feed">
        <title>The yellow mealworm (Tenebrio molitor) genome: a resource for the emerging insects as food and feed industry.</title>
        <authorList>
            <person name="Eriksson T."/>
            <person name="Andere A."/>
            <person name="Kelstrup H."/>
            <person name="Emery V."/>
            <person name="Picard C."/>
        </authorList>
    </citation>
    <scope>NUCLEOTIDE SEQUENCE</scope>
    <source>
        <strain evidence="12">Stoneville</strain>
        <tissue evidence="12">Whole head</tissue>
    </source>
</reference>
<keyword evidence="4 11" id="KW-0812">Transmembrane</keyword>